<keyword evidence="2 4" id="KW-0479">Metal-binding</keyword>
<dbReference type="PANTHER" id="PTHR24305:SF190">
    <property type="entry name" value="P450, PUTATIVE (EUROFUNG)-RELATED"/>
    <property type="match status" value="1"/>
</dbReference>
<dbReference type="PRINTS" id="PR00385">
    <property type="entry name" value="P450"/>
</dbReference>
<dbReference type="GO" id="GO:0004497">
    <property type="term" value="F:monooxygenase activity"/>
    <property type="evidence" value="ECO:0007669"/>
    <property type="project" value="UniProtKB-KW"/>
</dbReference>
<feature type="binding site" description="axial binding residue" evidence="4">
    <location>
        <position position="454"/>
    </location>
    <ligand>
        <name>heme</name>
        <dbReference type="ChEBI" id="CHEBI:30413"/>
    </ligand>
    <ligandPart>
        <name>Fe</name>
        <dbReference type="ChEBI" id="CHEBI:18248"/>
    </ligandPart>
</feature>
<dbReference type="FunFam" id="1.10.630.10:FF:000050">
    <property type="entry name" value="Cytochrome P450 monooxygenase"/>
    <property type="match status" value="1"/>
</dbReference>
<dbReference type="Gene3D" id="1.10.630.10">
    <property type="entry name" value="Cytochrome P450"/>
    <property type="match status" value="1"/>
</dbReference>
<evidence type="ECO:0000256" key="2">
    <source>
        <dbReference type="ARBA" id="ARBA00022723"/>
    </source>
</evidence>
<dbReference type="PANTHER" id="PTHR24305">
    <property type="entry name" value="CYTOCHROME P450"/>
    <property type="match status" value="1"/>
</dbReference>
<dbReference type="AlphaFoldDB" id="A0A2T2P2U2"/>
<dbReference type="Pfam" id="PF00067">
    <property type="entry name" value="p450"/>
    <property type="match status" value="1"/>
</dbReference>
<keyword evidence="6" id="KW-0472">Membrane</keyword>
<dbReference type="InterPro" id="IPR001128">
    <property type="entry name" value="Cyt_P450"/>
</dbReference>
<protein>
    <submittedName>
        <fullName evidence="7">Cytochrome protein</fullName>
    </submittedName>
</protein>
<keyword evidence="8" id="KW-1185">Reference proteome</keyword>
<evidence type="ECO:0000256" key="1">
    <source>
        <dbReference type="ARBA" id="ARBA00001971"/>
    </source>
</evidence>
<dbReference type="GO" id="GO:0020037">
    <property type="term" value="F:heme binding"/>
    <property type="evidence" value="ECO:0007669"/>
    <property type="project" value="InterPro"/>
</dbReference>
<evidence type="ECO:0000313" key="8">
    <source>
        <dbReference type="Proteomes" id="UP000240883"/>
    </source>
</evidence>
<dbReference type="GO" id="GO:0016705">
    <property type="term" value="F:oxidoreductase activity, acting on paired donors, with incorporation or reduction of molecular oxygen"/>
    <property type="evidence" value="ECO:0007669"/>
    <property type="project" value="InterPro"/>
</dbReference>
<dbReference type="SUPFAM" id="SSF48264">
    <property type="entry name" value="Cytochrome P450"/>
    <property type="match status" value="1"/>
</dbReference>
<evidence type="ECO:0000256" key="5">
    <source>
        <dbReference type="RuleBase" id="RU000461"/>
    </source>
</evidence>
<keyword evidence="6" id="KW-0812">Transmembrane</keyword>
<comment type="cofactor">
    <cofactor evidence="1 4">
        <name>heme</name>
        <dbReference type="ChEBI" id="CHEBI:30413"/>
    </cofactor>
</comment>
<proteinExistence type="inferred from homology"/>
<feature type="transmembrane region" description="Helical" evidence="6">
    <location>
        <begin position="20"/>
        <end position="41"/>
    </location>
</feature>
<evidence type="ECO:0000313" key="7">
    <source>
        <dbReference type="EMBL" id="PSN71943.1"/>
    </source>
</evidence>
<keyword evidence="4 5" id="KW-0349">Heme</keyword>
<evidence type="ECO:0000256" key="4">
    <source>
        <dbReference type="PIRSR" id="PIRSR602401-1"/>
    </source>
</evidence>
<dbReference type="InterPro" id="IPR036396">
    <property type="entry name" value="Cyt_P450_sf"/>
</dbReference>
<evidence type="ECO:0000256" key="3">
    <source>
        <dbReference type="ARBA" id="ARBA00023004"/>
    </source>
</evidence>
<dbReference type="PRINTS" id="PR00463">
    <property type="entry name" value="EP450I"/>
</dbReference>
<dbReference type="InterPro" id="IPR050121">
    <property type="entry name" value="Cytochrome_P450_monoxygenase"/>
</dbReference>
<dbReference type="EMBL" id="KZ678130">
    <property type="protein sequence ID" value="PSN71943.1"/>
    <property type="molecule type" value="Genomic_DNA"/>
</dbReference>
<dbReference type="InterPro" id="IPR002401">
    <property type="entry name" value="Cyt_P450_E_grp-I"/>
</dbReference>
<accession>A0A2T2P2U2</accession>
<keyword evidence="6" id="KW-1133">Transmembrane helix</keyword>
<dbReference type="CDD" id="cd11060">
    <property type="entry name" value="CYP57A1-like"/>
    <property type="match status" value="1"/>
</dbReference>
<dbReference type="STRING" id="1448308.A0A2T2P2U2"/>
<reference evidence="7 8" key="1">
    <citation type="journal article" date="2018" name="Front. Microbiol.">
        <title>Genome-Wide Analysis of Corynespora cassiicola Leaf Fall Disease Putative Effectors.</title>
        <authorList>
            <person name="Lopez D."/>
            <person name="Ribeiro S."/>
            <person name="Label P."/>
            <person name="Fumanal B."/>
            <person name="Venisse J.S."/>
            <person name="Kohler A."/>
            <person name="de Oliveira R.R."/>
            <person name="Labutti K."/>
            <person name="Lipzen A."/>
            <person name="Lail K."/>
            <person name="Bauer D."/>
            <person name="Ohm R.A."/>
            <person name="Barry K.W."/>
            <person name="Spatafora J."/>
            <person name="Grigoriev I.V."/>
            <person name="Martin F.M."/>
            <person name="Pujade-Renaud V."/>
        </authorList>
    </citation>
    <scope>NUCLEOTIDE SEQUENCE [LARGE SCALE GENOMIC DNA]</scope>
    <source>
        <strain evidence="7 8">Philippines</strain>
    </source>
</reference>
<name>A0A2T2P2U2_CORCC</name>
<dbReference type="Proteomes" id="UP000240883">
    <property type="component" value="Unassembled WGS sequence"/>
</dbReference>
<comment type="similarity">
    <text evidence="5">Belongs to the cytochrome P450 family.</text>
</comment>
<gene>
    <name evidence="7" type="ORF">BS50DRAFT_657712</name>
</gene>
<sequence>MASSWLLRNITSFDVSSLLGLFGTTILCYWLVPFLHGLLFAPTRNVRGPLLARLTRYSELGSVLKGDNNLEYIRLHKKYGSVVRVSPNRYSFSDPADVKKIYEHGAKLMKTEFYESLEIPGDDRSNIFIMRDANKHRERRRKIANLYSMSTMVSYEEAVDKMTGVCLRKMDQFSTENRQISLPQFMQYYAFDVIGEITFTKSFDMMDKEADSLEIIKDLHAQLRHLAQIGLVPDLNSWVHRYYRLVGKTQSTQALGMMIDSQVSKFREANKKGDQVAPYDSFLKKLIELEAESKVGPIHIFDSCGSNIGAGSDTTGITLSTAFWYLYRNPDKLFKLRHEIDTLAAEGKISDPITFQEAQKMPYLQAVIKESLRIHPAVGTMLPRKVPKGGIELAGTYFPEGIDVGANAWVLHHNKDIYGQDADEYRPERWLEEKGEGDLKESMMFAFGAGSRTCIGKNISLLEINKVVPQIVRKFDIVFENDEPLKTYAAWFVFPDFNVQVKPRE</sequence>
<dbReference type="GO" id="GO:0005506">
    <property type="term" value="F:iron ion binding"/>
    <property type="evidence" value="ECO:0007669"/>
    <property type="project" value="InterPro"/>
</dbReference>
<evidence type="ECO:0000256" key="6">
    <source>
        <dbReference type="SAM" id="Phobius"/>
    </source>
</evidence>
<keyword evidence="5" id="KW-0503">Monooxygenase</keyword>
<organism evidence="7 8">
    <name type="scientific">Corynespora cassiicola Philippines</name>
    <dbReference type="NCBI Taxonomy" id="1448308"/>
    <lineage>
        <taxon>Eukaryota</taxon>
        <taxon>Fungi</taxon>
        <taxon>Dikarya</taxon>
        <taxon>Ascomycota</taxon>
        <taxon>Pezizomycotina</taxon>
        <taxon>Dothideomycetes</taxon>
        <taxon>Pleosporomycetidae</taxon>
        <taxon>Pleosporales</taxon>
        <taxon>Corynesporascaceae</taxon>
        <taxon>Corynespora</taxon>
    </lineage>
</organism>
<keyword evidence="3 4" id="KW-0408">Iron</keyword>
<dbReference type="InterPro" id="IPR017972">
    <property type="entry name" value="Cyt_P450_CS"/>
</dbReference>
<dbReference type="OrthoDB" id="3934656at2759"/>
<dbReference type="PROSITE" id="PS00086">
    <property type="entry name" value="CYTOCHROME_P450"/>
    <property type="match status" value="1"/>
</dbReference>
<keyword evidence="5" id="KW-0560">Oxidoreductase</keyword>